<evidence type="ECO:0000313" key="3">
    <source>
        <dbReference type="EMBL" id="VDO73133.1"/>
    </source>
</evidence>
<accession>A0A183FKH9</accession>
<dbReference type="EMBL" id="UZAH01025945">
    <property type="protein sequence ID" value="VDO73133.1"/>
    <property type="molecule type" value="Genomic_DNA"/>
</dbReference>
<keyword evidence="2" id="KW-1133">Transmembrane helix</keyword>
<feature type="transmembrane region" description="Helical" evidence="2">
    <location>
        <begin position="74"/>
        <end position="92"/>
    </location>
</feature>
<dbReference type="WBParaSite" id="HPBE_0000765201-mRNA-1">
    <property type="protein sequence ID" value="HPBE_0000765201-mRNA-1"/>
    <property type="gene ID" value="HPBE_0000765201"/>
</dbReference>
<name>A0A183FKH9_HELPZ</name>
<dbReference type="AlphaFoldDB" id="A0A183FKH9"/>
<dbReference type="Proteomes" id="UP000050761">
    <property type="component" value="Unassembled WGS sequence"/>
</dbReference>
<protein>
    <submittedName>
        <fullName evidence="5">Secreted protein</fullName>
    </submittedName>
</protein>
<proteinExistence type="predicted"/>
<accession>A0A3P7Z6P2</accession>
<gene>
    <name evidence="3" type="ORF">HPBE_LOCUS7653</name>
</gene>
<feature type="region of interest" description="Disordered" evidence="1">
    <location>
        <begin position="1"/>
        <end position="20"/>
    </location>
</feature>
<reference evidence="3 4" key="1">
    <citation type="submission" date="2018-11" db="EMBL/GenBank/DDBJ databases">
        <authorList>
            <consortium name="Pathogen Informatics"/>
        </authorList>
    </citation>
    <scope>NUCLEOTIDE SEQUENCE [LARGE SCALE GENOMIC DNA]</scope>
</reference>
<evidence type="ECO:0000313" key="5">
    <source>
        <dbReference type="WBParaSite" id="HPBE_0000765201-mRNA-1"/>
    </source>
</evidence>
<feature type="transmembrane region" description="Helical" evidence="2">
    <location>
        <begin position="25"/>
        <end position="44"/>
    </location>
</feature>
<keyword evidence="4" id="KW-1185">Reference proteome</keyword>
<keyword evidence="2" id="KW-0472">Membrane</keyword>
<evidence type="ECO:0000256" key="2">
    <source>
        <dbReference type="SAM" id="Phobius"/>
    </source>
</evidence>
<reference evidence="5" key="2">
    <citation type="submission" date="2019-09" db="UniProtKB">
        <authorList>
            <consortium name="WormBaseParasite"/>
        </authorList>
    </citation>
    <scope>IDENTIFICATION</scope>
</reference>
<evidence type="ECO:0000313" key="4">
    <source>
        <dbReference type="Proteomes" id="UP000050761"/>
    </source>
</evidence>
<sequence length="99" mass="10793">MHVAVVTERTNERTTTRDAKRHSNYTLVPVVVGVVVVVVVEPAGRPPAQPAPRSRLGQSTTTTTMKMGRANDSFAGRLILLCFVVLAAVYHSEQDKCCE</sequence>
<keyword evidence="2" id="KW-0812">Transmembrane</keyword>
<feature type="compositionally biased region" description="Basic and acidic residues" evidence="1">
    <location>
        <begin position="9"/>
        <end position="18"/>
    </location>
</feature>
<organism evidence="4 5">
    <name type="scientific">Heligmosomoides polygyrus</name>
    <name type="common">Parasitic roundworm</name>
    <dbReference type="NCBI Taxonomy" id="6339"/>
    <lineage>
        <taxon>Eukaryota</taxon>
        <taxon>Metazoa</taxon>
        <taxon>Ecdysozoa</taxon>
        <taxon>Nematoda</taxon>
        <taxon>Chromadorea</taxon>
        <taxon>Rhabditida</taxon>
        <taxon>Rhabditina</taxon>
        <taxon>Rhabditomorpha</taxon>
        <taxon>Strongyloidea</taxon>
        <taxon>Heligmosomidae</taxon>
        <taxon>Heligmosomoides</taxon>
    </lineage>
</organism>
<evidence type="ECO:0000256" key="1">
    <source>
        <dbReference type="SAM" id="MobiDB-lite"/>
    </source>
</evidence>
<feature type="region of interest" description="Disordered" evidence="1">
    <location>
        <begin position="44"/>
        <end position="64"/>
    </location>
</feature>